<protein>
    <submittedName>
        <fullName evidence="5">3-hydroxyacyl-CoA dehydrogenase family protein</fullName>
    </submittedName>
</protein>
<keyword evidence="1" id="KW-0560">Oxidoreductase</keyword>
<dbReference type="EMBL" id="VLTJ01000029">
    <property type="protein sequence ID" value="TSH93106.1"/>
    <property type="molecule type" value="Genomic_DNA"/>
</dbReference>
<sequence length="277" mass="29767">MGTGIAIVAARGGASTWLYDVNAERARSAVSEVCGFLMRSVKLGRLSAQAAQAAKARIQSTSRIADLSRADLVIEAVYEDVGVKSALVRELDAVIREEAVIASNTSTLSITRLASASRLPQRVIGMHFCLPAQLMKLVEVTPGLLTDARTLGIAETCCRALGQITVRTKDTPGFILNRFVIPMNNDAIRLVERGVAAPEDIDLAARKALGYPLGPLQLVDLVGLDTQLRLCEAFYEATRDPRHVCPPLLRQMVAAGHLGKKSGRGFYRYASTGTFGS</sequence>
<dbReference type="GO" id="GO:0006635">
    <property type="term" value="P:fatty acid beta-oxidation"/>
    <property type="evidence" value="ECO:0007669"/>
    <property type="project" value="TreeGrafter"/>
</dbReference>
<dbReference type="InterPro" id="IPR022694">
    <property type="entry name" value="3-OHacyl-CoA_DH"/>
</dbReference>
<dbReference type="GO" id="GO:0008691">
    <property type="term" value="F:3-hydroxybutyryl-CoA dehydrogenase activity"/>
    <property type="evidence" value="ECO:0007669"/>
    <property type="project" value="TreeGrafter"/>
</dbReference>
<dbReference type="Pfam" id="PF00725">
    <property type="entry name" value="3HCDH"/>
    <property type="match status" value="1"/>
</dbReference>
<dbReference type="InterPro" id="IPR006176">
    <property type="entry name" value="3-OHacyl-CoA_DH_NAD-bd"/>
</dbReference>
<gene>
    <name evidence="5" type="ORF">FOZ76_15150</name>
</gene>
<dbReference type="SUPFAM" id="SSF51735">
    <property type="entry name" value="NAD(P)-binding Rossmann-fold domains"/>
    <property type="match status" value="1"/>
</dbReference>
<proteinExistence type="predicted"/>
<dbReference type="Proteomes" id="UP000318405">
    <property type="component" value="Unassembled WGS sequence"/>
</dbReference>
<dbReference type="PANTHER" id="PTHR48075">
    <property type="entry name" value="3-HYDROXYACYL-COA DEHYDROGENASE FAMILY PROTEIN"/>
    <property type="match status" value="1"/>
</dbReference>
<reference evidence="5 6" key="1">
    <citation type="submission" date="2019-07" db="EMBL/GenBank/DDBJ databases">
        <title>Qingshengfaniella alkalisoli gen. nov., sp. nov., isolated from saline soil.</title>
        <authorList>
            <person name="Xu L."/>
            <person name="Huang X.-X."/>
            <person name="Sun J.-Q."/>
        </authorList>
    </citation>
    <scope>NUCLEOTIDE SEQUENCE [LARGE SCALE GENOMIC DNA]</scope>
    <source>
        <strain evidence="5 6">DSM 27279</strain>
    </source>
</reference>
<dbReference type="Gene3D" id="1.10.1040.10">
    <property type="entry name" value="N-(1-d-carboxylethyl)-l-norvaline Dehydrogenase, domain 2"/>
    <property type="match status" value="1"/>
</dbReference>
<accession>A0A556AJP6</accession>
<dbReference type="GO" id="GO:0070403">
    <property type="term" value="F:NAD+ binding"/>
    <property type="evidence" value="ECO:0007669"/>
    <property type="project" value="InterPro"/>
</dbReference>
<evidence type="ECO:0000256" key="2">
    <source>
        <dbReference type="PIRSR" id="PIRSR000105-1"/>
    </source>
</evidence>
<name>A0A556AJP6_9BURK</name>
<dbReference type="Pfam" id="PF02737">
    <property type="entry name" value="3HCDH_N"/>
    <property type="match status" value="1"/>
</dbReference>
<dbReference type="SUPFAM" id="SSF48179">
    <property type="entry name" value="6-phosphogluconate dehydrogenase C-terminal domain-like"/>
    <property type="match status" value="1"/>
</dbReference>
<evidence type="ECO:0000313" key="6">
    <source>
        <dbReference type="Proteomes" id="UP000318405"/>
    </source>
</evidence>
<dbReference type="OrthoDB" id="5287258at2"/>
<dbReference type="AlphaFoldDB" id="A0A556AJP6"/>
<feature type="site" description="Important for catalytic activity" evidence="2">
    <location>
        <position position="127"/>
    </location>
</feature>
<keyword evidence="6" id="KW-1185">Reference proteome</keyword>
<dbReference type="PIRSF" id="PIRSF000105">
    <property type="entry name" value="HCDH"/>
    <property type="match status" value="1"/>
</dbReference>
<evidence type="ECO:0000259" key="3">
    <source>
        <dbReference type="Pfam" id="PF00725"/>
    </source>
</evidence>
<evidence type="ECO:0000259" key="4">
    <source>
        <dbReference type="Pfam" id="PF02737"/>
    </source>
</evidence>
<comment type="caution">
    <text evidence="5">The sequence shown here is derived from an EMBL/GenBank/DDBJ whole genome shotgun (WGS) entry which is preliminary data.</text>
</comment>
<evidence type="ECO:0000256" key="1">
    <source>
        <dbReference type="ARBA" id="ARBA00023002"/>
    </source>
</evidence>
<dbReference type="InterPro" id="IPR013328">
    <property type="entry name" value="6PGD_dom2"/>
</dbReference>
<dbReference type="PANTHER" id="PTHR48075:SF5">
    <property type="entry name" value="3-HYDROXYBUTYRYL-COA DEHYDROGENASE"/>
    <property type="match status" value="1"/>
</dbReference>
<dbReference type="InterPro" id="IPR008927">
    <property type="entry name" value="6-PGluconate_DH-like_C_sf"/>
</dbReference>
<dbReference type="InterPro" id="IPR006108">
    <property type="entry name" value="3HC_DH_C"/>
</dbReference>
<organism evidence="5 6">
    <name type="scientific">Verticiella sediminum</name>
    <dbReference type="NCBI Taxonomy" id="1247510"/>
    <lineage>
        <taxon>Bacteria</taxon>
        <taxon>Pseudomonadati</taxon>
        <taxon>Pseudomonadota</taxon>
        <taxon>Betaproteobacteria</taxon>
        <taxon>Burkholderiales</taxon>
        <taxon>Alcaligenaceae</taxon>
        <taxon>Verticiella</taxon>
    </lineage>
</organism>
<dbReference type="Gene3D" id="3.40.50.720">
    <property type="entry name" value="NAD(P)-binding Rossmann-like Domain"/>
    <property type="match status" value="1"/>
</dbReference>
<feature type="domain" description="3-hydroxyacyl-CoA dehydrogenase NAD binding" evidence="4">
    <location>
        <begin position="1"/>
        <end position="171"/>
    </location>
</feature>
<dbReference type="InterPro" id="IPR036291">
    <property type="entry name" value="NAD(P)-bd_dom_sf"/>
</dbReference>
<feature type="domain" description="3-hydroxyacyl-CoA dehydrogenase C-terminal" evidence="3">
    <location>
        <begin position="173"/>
        <end position="269"/>
    </location>
</feature>
<evidence type="ECO:0000313" key="5">
    <source>
        <dbReference type="EMBL" id="TSH93106.1"/>
    </source>
</evidence>